<protein>
    <submittedName>
        <fullName evidence="2">Uncharacterized protein</fullName>
    </submittedName>
</protein>
<gene>
    <name evidence="2" type="ORF">N0V87_008062</name>
</gene>
<reference evidence="2" key="1">
    <citation type="submission" date="2022-10" db="EMBL/GenBank/DDBJ databases">
        <title>Tapping the CABI collections for fungal endophytes: first genome assemblies for Collariella, Neodidymelliopsis, Ascochyta clinopodiicola, Didymella pomorum, Didymosphaeria variabile, Neocosmospora piperis and Neocucurbitaria cava.</title>
        <authorList>
            <person name="Hill R."/>
        </authorList>
    </citation>
    <scope>NUCLEOTIDE SEQUENCE</scope>
    <source>
        <strain evidence="2">IMI 360193</strain>
    </source>
</reference>
<dbReference type="EMBL" id="JAPEUV010000107">
    <property type="protein sequence ID" value="KAJ4332849.1"/>
    <property type="molecule type" value="Genomic_DNA"/>
</dbReference>
<accession>A0A9W8WUC3</accession>
<feature type="chain" id="PRO_5040942603" evidence="1">
    <location>
        <begin position="21"/>
        <end position="252"/>
    </location>
</feature>
<organism evidence="2 3">
    <name type="scientific">Didymella glomerata</name>
    <dbReference type="NCBI Taxonomy" id="749621"/>
    <lineage>
        <taxon>Eukaryota</taxon>
        <taxon>Fungi</taxon>
        <taxon>Dikarya</taxon>
        <taxon>Ascomycota</taxon>
        <taxon>Pezizomycotina</taxon>
        <taxon>Dothideomycetes</taxon>
        <taxon>Pleosporomycetidae</taxon>
        <taxon>Pleosporales</taxon>
        <taxon>Pleosporineae</taxon>
        <taxon>Didymellaceae</taxon>
        <taxon>Didymella</taxon>
    </lineage>
</organism>
<sequence length="252" mass="28555">MKLRITITLLFAALLNSAHALPAYSGDLTVQPLAETVALIDPTDLTTTFTINGTAALSTGILSRDPVPGVCFLNIGLVEHFPRGGSNGGRRASVFVGALKDNSNNDIWWQWDSGESGYPNGRYTERRIDNYTIRIYDLIHRGDSLAFKWVHLDDNHPEEEWVDFDFNNVKWNDRDTDCSKGHCSTRDLRRKFWLNKGFLTVRSQIIDAKVLAKQAYVPEGLLEVYEGILKWEEPLGLSKWSQRSIRLVSENE</sequence>
<feature type="signal peptide" evidence="1">
    <location>
        <begin position="1"/>
        <end position="20"/>
    </location>
</feature>
<dbReference type="OrthoDB" id="3787036at2759"/>
<keyword evidence="3" id="KW-1185">Reference proteome</keyword>
<evidence type="ECO:0000313" key="2">
    <source>
        <dbReference type="EMBL" id="KAJ4332849.1"/>
    </source>
</evidence>
<keyword evidence="1" id="KW-0732">Signal</keyword>
<proteinExistence type="predicted"/>
<dbReference type="AlphaFoldDB" id="A0A9W8WUC3"/>
<comment type="caution">
    <text evidence="2">The sequence shown here is derived from an EMBL/GenBank/DDBJ whole genome shotgun (WGS) entry which is preliminary data.</text>
</comment>
<dbReference type="Proteomes" id="UP001140562">
    <property type="component" value="Unassembled WGS sequence"/>
</dbReference>
<evidence type="ECO:0000256" key="1">
    <source>
        <dbReference type="SAM" id="SignalP"/>
    </source>
</evidence>
<evidence type="ECO:0000313" key="3">
    <source>
        <dbReference type="Proteomes" id="UP001140562"/>
    </source>
</evidence>
<name>A0A9W8WUC3_9PLEO</name>